<dbReference type="STRING" id="743788.S8FDR5"/>
<evidence type="ECO:0000313" key="2">
    <source>
        <dbReference type="EMBL" id="EPS96609.1"/>
    </source>
</evidence>
<feature type="domain" description="BTB" evidence="1">
    <location>
        <begin position="30"/>
        <end position="94"/>
    </location>
</feature>
<evidence type="ECO:0000313" key="3">
    <source>
        <dbReference type="Proteomes" id="UP000015241"/>
    </source>
</evidence>
<dbReference type="Pfam" id="PF00651">
    <property type="entry name" value="BTB"/>
    <property type="match status" value="1"/>
</dbReference>
<dbReference type="InParanoid" id="S8FDR5"/>
<reference evidence="2 3" key="1">
    <citation type="journal article" date="2012" name="Science">
        <title>The Paleozoic origin of enzymatic lignin decomposition reconstructed from 31 fungal genomes.</title>
        <authorList>
            <person name="Floudas D."/>
            <person name="Binder M."/>
            <person name="Riley R."/>
            <person name="Barry K."/>
            <person name="Blanchette R.A."/>
            <person name="Henrissat B."/>
            <person name="Martinez A.T."/>
            <person name="Otillar R."/>
            <person name="Spatafora J.W."/>
            <person name="Yadav J.S."/>
            <person name="Aerts A."/>
            <person name="Benoit I."/>
            <person name="Boyd A."/>
            <person name="Carlson A."/>
            <person name="Copeland A."/>
            <person name="Coutinho P.M."/>
            <person name="de Vries R.P."/>
            <person name="Ferreira P."/>
            <person name="Findley K."/>
            <person name="Foster B."/>
            <person name="Gaskell J."/>
            <person name="Glotzer D."/>
            <person name="Gorecki P."/>
            <person name="Heitman J."/>
            <person name="Hesse C."/>
            <person name="Hori C."/>
            <person name="Igarashi K."/>
            <person name="Jurgens J.A."/>
            <person name="Kallen N."/>
            <person name="Kersten P."/>
            <person name="Kohler A."/>
            <person name="Kuees U."/>
            <person name="Kumar T.K.A."/>
            <person name="Kuo A."/>
            <person name="LaButti K."/>
            <person name="Larrondo L.F."/>
            <person name="Lindquist E."/>
            <person name="Ling A."/>
            <person name="Lombard V."/>
            <person name="Lucas S."/>
            <person name="Lundell T."/>
            <person name="Martin R."/>
            <person name="McLaughlin D.J."/>
            <person name="Morgenstern I."/>
            <person name="Morin E."/>
            <person name="Murat C."/>
            <person name="Nagy L.G."/>
            <person name="Nolan M."/>
            <person name="Ohm R.A."/>
            <person name="Patyshakuliyeva A."/>
            <person name="Rokas A."/>
            <person name="Ruiz-Duenas F.J."/>
            <person name="Sabat G."/>
            <person name="Salamov A."/>
            <person name="Samejima M."/>
            <person name="Schmutz J."/>
            <person name="Slot J.C."/>
            <person name="St John F."/>
            <person name="Stenlid J."/>
            <person name="Sun H."/>
            <person name="Sun S."/>
            <person name="Syed K."/>
            <person name="Tsang A."/>
            <person name="Wiebenga A."/>
            <person name="Young D."/>
            <person name="Pisabarro A."/>
            <person name="Eastwood D.C."/>
            <person name="Martin F."/>
            <person name="Cullen D."/>
            <person name="Grigoriev I.V."/>
            <person name="Hibbett D.S."/>
        </authorList>
    </citation>
    <scope>NUCLEOTIDE SEQUENCE</scope>
    <source>
        <strain evidence="3">FP-58527</strain>
    </source>
</reference>
<dbReference type="SMART" id="SM00225">
    <property type="entry name" value="BTB"/>
    <property type="match status" value="1"/>
</dbReference>
<dbReference type="PROSITE" id="PS50097">
    <property type="entry name" value="BTB"/>
    <property type="match status" value="1"/>
</dbReference>
<sequence length="226" mass="26022">MPKDIEMHRHSIAASSKSPKRHARFYLNDGNVVFLAGNVLFNVHKFLRQESPVFADMFSLQSDEGTSDEKPILLEGTTYFQFESFLSCIYPSRIWKLDGMPFESWASVLQFSAKWQFDAIRDIATEHLRDVRTDAPTLARQIALAKTQRLDSWYQEACLKMCERGLPLTEEEAELLDKKEIVWISTIRQFVRASRPGTRGYPEDQYAARHTLDHMHRAAKSLAPAP</sequence>
<protein>
    <recommendedName>
        <fullName evidence="1">BTB domain-containing protein</fullName>
    </recommendedName>
</protein>
<proteinExistence type="predicted"/>
<dbReference type="AlphaFoldDB" id="S8FDR5"/>
<dbReference type="SUPFAM" id="SSF54695">
    <property type="entry name" value="POZ domain"/>
    <property type="match status" value="1"/>
</dbReference>
<dbReference type="OrthoDB" id="2748335at2759"/>
<dbReference type="Proteomes" id="UP000015241">
    <property type="component" value="Unassembled WGS sequence"/>
</dbReference>
<dbReference type="CDD" id="cd18186">
    <property type="entry name" value="BTB_POZ_ZBTB_KLHL-like"/>
    <property type="match status" value="1"/>
</dbReference>
<accession>S8FDR5</accession>
<organism evidence="2 3">
    <name type="scientific">Fomitopsis schrenkii</name>
    <name type="common">Brown rot fungus</name>
    <dbReference type="NCBI Taxonomy" id="2126942"/>
    <lineage>
        <taxon>Eukaryota</taxon>
        <taxon>Fungi</taxon>
        <taxon>Dikarya</taxon>
        <taxon>Basidiomycota</taxon>
        <taxon>Agaricomycotina</taxon>
        <taxon>Agaricomycetes</taxon>
        <taxon>Polyporales</taxon>
        <taxon>Fomitopsis</taxon>
    </lineage>
</organism>
<evidence type="ECO:0000259" key="1">
    <source>
        <dbReference type="PROSITE" id="PS50097"/>
    </source>
</evidence>
<gene>
    <name evidence="2" type="ORF">FOMPIDRAFT_114286</name>
</gene>
<dbReference type="InterPro" id="IPR000210">
    <property type="entry name" value="BTB/POZ_dom"/>
</dbReference>
<dbReference type="HOGENOM" id="CLU_047592_7_0_1"/>
<dbReference type="EMBL" id="KE504186">
    <property type="protein sequence ID" value="EPS96609.1"/>
    <property type="molecule type" value="Genomic_DNA"/>
</dbReference>
<keyword evidence="3" id="KW-1185">Reference proteome</keyword>
<name>S8FDR5_FOMSC</name>
<dbReference type="InterPro" id="IPR011333">
    <property type="entry name" value="SKP1/BTB/POZ_sf"/>
</dbReference>
<dbReference type="Gene3D" id="3.30.710.10">
    <property type="entry name" value="Potassium Channel Kv1.1, Chain A"/>
    <property type="match status" value="1"/>
</dbReference>